<reference evidence="4 5" key="1">
    <citation type="submission" date="2020-04" db="EMBL/GenBank/DDBJ databases">
        <title>Draft genome of Pyxidicoccus fallax type strain.</title>
        <authorList>
            <person name="Whitworth D.E."/>
        </authorList>
    </citation>
    <scope>NUCLEOTIDE SEQUENCE [LARGE SCALE GENOMIC DNA]</scope>
    <source>
        <strain evidence="4 5">DSM 14698</strain>
    </source>
</reference>
<dbReference type="InterPro" id="IPR000326">
    <property type="entry name" value="PAP2/HPO"/>
</dbReference>
<evidence type="ECO:0000313" key="4">
    <source>
        <dbReference type="EMBL" id="NMO13868.1"/>
    </source>
</evidence>
<sequence length="205" mass="21617">MTRPTPLIPTALATGTGLAFAALARVVHRRPDNPVDEKARDEVLESTNGTVQEAHKYLKRPGKWYVLVPSAVAASALLARVRGWVAGVPVALASVLAAAVAEGSEAWLPSRPPPPRRNDPEEPSFPSGHTLQPTALSLTAAYVLSREGLVRPQVAAPVALAVPLVFGFIQLPGDRHWFTDVAGGWLAGLSVAAACVAVYEALAER</sequence>
<name>A0A848LEH3_9BACT</name>
<dbReference type="InterPro" id="IPR036938">
    <property type="entry name" value="PAP2/HPO_sf"/>
</dbReference>
<feature type="region of interest" description="Disordered" evidence="1">
    <location>
        <begin position="107"/>
        <end position="130"/>
    </location>
</feature>
<keyword evidence="2" id="KW-0812">Transmembrane</keyword>
<dbReference type="EMBL" id="JABBJJ010000009">
    <property type="protein sequence ID" value="NMO13868.1"/>
    <property type="molecule type" value="Genomic_DNA"/>
</dbReference>
<organism evidence="4 5">
    <name type="scientific">Pyxidicoccus fallax</name>
    <dbReference type="NCBI Taxonomy" id="394095"/>
    <lineage>
        <taxon>Bacteria</taxon>
        <taxon>Pseudomonadati</taxon>
        <taxon>Myxococcota</taxon>
        <taxon>Myxococcia</taxon>
        <taxon>Myxococcales</taxon>
        <taxon>Cystobacterineae</taxon>
        <taxon>Myxococcaceae</taxon>
        <taxon>Pyxidicoccus</taxon>
    </lineage>
</organism>
<evidence type="ECO:0000256" key="2">
    <source>
        <dbReference type="SAM" id="Phobius"/>
    </source>
</evidence>
<protein>
    <submittedName>
        <fullName evidence="4">Phosphatase PAP2 family protein</fullName>
    </submittedName>
</protein>
<keyword evidence="5" id="KW-1185">Reference proteome</keyword>
<evidence type="ECO:0000259" key="3">
    <source>
        <dbReference type="SMART" id="SM00014"/>
    </source>
</evidence>
<feature type="domain" description="Phosphatidic acid phosphatase type 2/haloperoxidase" evidence="3">
    <location>
        <begin position="86"/>
        <end position="196"/>
    </location>
</feature>
<dbReference type="Pfam" id="PF01569">
    <property type="entry name" value="PAP2"/>
    <property type="match status" value="1"/>
</dbReference>
<comment type="caution">
    <text evidence="4">The sequence shown here is derived from an EMBL/GenBank/DDBJ whole genome shotgun (WGS) entry which is preliminary data.</text>
</comment>
<dbReference type="AlphaFoldDB" id="A0A848LEH3"/>
<dbReference type="Proteomes" id="UP000518300">
    <property type="component" value="Unassembled WGS sequence"/>
</dbReference>
<dbReference type="RefSeq" id="WP_169343150.1">
    <property type="nucleotide sequence ID" value="NZ_JABBJJ010000009.1"/>
</dbReference>
<feature type="transmembrane region" description="Helical" evidence="2">
    <location>
        <begin position="183"/>
        <end position="202"/>
    </location>
</feature>
<accession>A0A848LEH3</accession>
<feature type="transmembrane region" description="Helical" evidence="2">
    <location>
        <begin position="6"/>
        <end position="24"/>
    </location>
</feature>
<evidence type="ECO:0000313" key="5">
    <source>
        <dbReference type="Proteomes" id="UP000518300"/>
    </source>
</evidence>
<dbReference type="SUPFAM" id="SSF48317">
    <property type="entry name" value="Acid phosphatase/Vanadium-dependent haloperoxidase"/>
    <property type="match status" value="1"/>
</dbReference>
<dbReference type="SMART" id="SM00014">
    <property type="entry name" value="acidPPc"/>
    <property type="match status" value="1"/>
</dbReference>
<gene>
    <name evidence="4" type="ORF">HG543_03195</name>
</gene>
<evidence type="ECO:0000256" key="1">
    <source>
        <dbReference type="SAM" id="MobiDB-lite"/>
    </source>
</evidence>
<keyword evidence="2" id="KW-1133">Transmembrane helix</keyword>
<feature type="transmembrane region" description="Helical" evidence="2">
    <location>
        <begin position="154"/>
        <end position="171"/>
    </location>
</feature>
<dbReference type="Gene3D" id="1.20.144.10">
    <property type="entry name" value="Phosphatidic acid phosphatase type 2/haloperoxidase"/>
    <property type="match status" value="1"/>
</dbReference>
<keyword evidence="2" id="KW-0472">Membrane</keyword>
<proteinExistence type="predicted"/>